<keyword evidence="3" id="KW-1185">Reference proteome</keyword>
<comment type="caution">
    <text evidence="2">The sequence shown here is derived from an EMBL/GenBank/DDBJ whole genome shotgun (WGS) entry which is preliminary data.</text>
</comment>
<keyword evidence="1" id="KW-0812">Transmembrane</keyword>
<feature type="transmembrane region" description="Helical" evidence="1">
    <location>
        <begin position="16"/>
        <end position="37"/>
    </location>
</feature>
<keyword evidence="1" id="KW-1133">Transmembrane helix</keyword>
<name>A0A7Y9S178_9ACTN</name>
<reference evidence="2 3" key="1">
    <citation type="submission" date="2020-07" db="EMBL/GenBank/DDBJ databases">
        <title>Sequencing the genomes of 1000 actinobacteria strains.</title>
        <authorList>
            <person name="Klenk H.-P."/>
        </authorList>
    </citation>
    <scope>NUCLEOTIDE SEQUENCE [LARGE SCALE GENOMIC DNA]</scope>
    <source>
        <strain evidence="2 3">DSM 23819</strain>
    </source>
</reference>
<dbReference type="AlphaFoldDB" id="A0A7Y9S178"/>
<feature type="transmembrane region" description="Helical" evidence="1">
    <location>
        <begin position="72"/>
        <end position="95"/>
    </location>
</feature>
<evidence type="ECO:0000313" key="2">
    <source>
        <dbReference type="EMBL" id="NYG58622.1"/>
    </source>
</evidence>
<dbReference type="RefSeq" id="WP_179501770.1">
    <property type="nucleotide sequence ID" value="NZ_JACCAA010000001.1"/>
</dbReference>
<accession>A0A7Y9S178</accession>
<protein>
    <submittedName>
        <fullName evidence="2">Uncharacterized protein</fullName>
    </submittedName>
</protein>
<feature type="transmembrane region" description="Helical" evidence="1">
    <location>
        <begin position="43"/>
        <end position="60"/>
    </location>
</feature>
<keyword evidence="1" id="KW-0472">Membrane</keyword>
<evidence type="ECO:0000313" key="3">
    <source>
        <dbReference type="Proteomes" id="UP000540656"/>
    </source>
</evidence>
<evidence type="ECO:0000256" key="1">
    <source>
        <dbReference type="SAM" id="Phobius"/>
    </source>
</evidence>
<sequence>MSQDVLDTRPGFGRSFFGPLSVVAMAIGLSLSAFPWFTDVPGASMFAFLPPLLGAAMLGLRGQVRHFGTGLALSILGAPVFYLVFLLAVNVAGLVG</sequence>
<gene>
    <name evidence="2" type="ORF">BJ980_001545</name>
</gene>
<dbReference type="Proteomes" id="UP000540656">
    <property type="component" value="Unassembled WGS sequence"/>
</dbReference>
<organism evidence="2 3">
    <name type="scientific">Nocardioides daedukensis</name>
    <dbReference type="NCBI Taxonomy" id="634462"/>
    <lineage>
        <taxon>Bacteria</taxon>
        <taxon>Bacillati</taxon>
        <taxon>Actinomycetota</taxon>
        <taxon>Actinomycetes</taxon>
        <taxon>Propionibacteriales</taxon>
        <taxon>Nocardioidaceae</taxon>
        <taxon>Nocardioides</taxon>
    </lineage>
</organism>
<proteinExistence type="predicted"/>
<dbReference type="EMBL" id="JACCAA010000001">
    <property type="protein sequence ID" value="NYG58622.1"/>
    <property type="molecule type" value="Genomic_DNA"/>
</dbReference>